<sequence length="108" mass="12273">MYSSSPYKFHCYCTQCSGGEAGKYQLVTRWTLARHKKKKLLKVCEPEITPEVNTNNEVIPSNESDSENDGDEDFSNWQITEDGEDDASSCMDIVEFNVPKGKRLLKLC</sequence>
<gene>
    <name evidence="2" type="ORF">G6F64_012711</name>
</gene>
<name>A0A9P6WWM8_RHIOR</name>
<organism evidence="2 3">
    <name type="scientific">Rhizopus oryzae</name>
    <name type="common">Mucormycosis agent</name>
    <name type="synonym">Rhizopus arrhizus var. delemar</name>
    <dbReference type="NCBI Taxonomy" id="64495"/>
    <lineage>
        <taxon>Eukaryota</taxon>
        <taxon>Fungi</taxon>
        <taxon>Fungi incertae sedis</taxon>
        <taxon>Mucoromycota</taxon>
        <taxon>Mucoromycotina</taxon>
        <taxon>Mucoromycetes</taxon>
        <taxon>Mucorales</taxon>
        <taxon>Mucorineae</taxon>
        <taxon>Rhizopodaceae</taxon>
        <taxon>Rhizopus</taxon>
    </lineage>
</organism>
<reference evidence="2" key="1">
    <citation type="journal article" date="2020" name="Microb. Genom.">
        <title>Genetic diversity of clinical and environmental Mucorales isolates obtained from an investigation of mucormycosis cases among solid organ transplant recipients.</title>
        <authorList>
            <person name="Nguyen M.H."/>
            <person name="Kaul D."/>
            <person name="Muto C."/>
            <person name="Cheng S.J."/>
            <person name="Richter R.A."/>
            <person name="Bruno V.M."/>
            <person name="Liu G."/>
            <person name="Beyhan S."/>
            <person name="Sundermann A.J."/>
            <person name="Mounaud S."/>
            <person name="Pasculle A.W."/>
            <person name="Nierman W.C."/>
            <person name="Driscoll E."/>
            <person name="Cumbie R."/>
            <person name="Clancy C.J."/>
            <person name="Dupont C.L."/>
        </authorList>
    </citation>
    <scope>NUCLEOTIDE SEQUENCE</scope>
    <source>
        <strain evidence="2">GL11</strain>
    </source>
</reference>
<dbReference type="AlphaFoldDB" id="A0A9P6WWM8"/>
<comment type="caution">
    <text evidence="2">The sequence shown here is derived from an EMBL/GenBank/DDBJ whole genome shotgun (WGS) entry which is preliminary data.</text>
</comment>
<accession>A0A9P6WWM8</accession>
<protein>
    <submittedName>
        <fullName evidence="2">Uncharacterized protein</fullName>
    </submittedName>
</protein>
<evidence type="ECO:0000256" key="1">
    <source>
        <dbReference type="SAM" id="MobiDB-lite"/>
    </source>
</evidence>
<dbReference type="Proteomes" id="UP000716291">
    <property type="component" value="Unassembled WGS sequence"/>
</dbReference>
<evidence type="ECO:0000313" key="3">
    <source>
        <dbReference type="Proteomes" id="UP000716291"/>
    </source>
</evidence>
<evidence type="ECO:0000313" key="2">
    <source>
        <dbReference type="EMBL" id="KAG1300427.1"/>
    </source>
</evidence>
<proteinExistence type="predicted"/>
<feature type="region of interest" description="Disordered" evidence="1">
    <location>
        <begin position="52"/>
        <end position="86"/>
    </location>
</feature>
<feature type="compositionally biased region" description="Acidic residues" evidence="1">
    <location>
        <begin position="64"/>
        <end position="74"/>
    </location>
</feature>
<keyword evidence="3" id="KW-1185">Reference proteome</keyword>
<dbReference type="EMBL" id="JAANQT010004158">
    <property type="protein sequence ID" value="KAG1300427.1"/>
    <property type="molecule type" value="Genomic_DNA"/>
</dbReference>